<feature type="compositionally biased region" description="Acidic residues" evidence="1">
    <location>
        <begin position="38"/>
        <end position="67"/>
    </location>
</feature>
<proteinExistence type="evidence at transcript level"/>
<feature type="domain" description="Coiled-coil" evidence="2">
    <location>
        <begin position="102"/>
        <end position="211"/>
    </location>
</feature>
<dbReference type="AGR" id="MGI:1913646"/>
<dbReference type="EMBL" id="AK009786">
    <property type="protein sequence ID" value="BAB26504.1"/>
    <property type="molecule type" value="mRNA"/>
</dbReference>
<evidence type="ECO:0000313" key="4">
    <source>
        <dbReference type="EMBL" id="BAE24823.1"/>
    </source>
</evidence>
<feature type="compositionally biased region" description="Basic and acidic residues" evidence="1">
    <location>
        <begin position="111"/>
        <end position="127"/>
    </location>
</feature>
<dbReference type="EMBL" id="AK141751">
    <property type="protein sequence ID" value="BAE24823.1"/>
    <property type="molecule type" value="mRNA"/>
</dbReference>
<reference evidence="3" key="3">
    <citation type="journal article" date="2000" name="Genome Res.">
        <title>RIKEN integrated sequence analysis (RISA) system--384-format sequencing pipeline with 384 multicapillary sequencer.</title>
        <authorList>
            <person name="Shibata K."/>
            <person name="Itoh M."/>
            <person name="Aizawa K."/>
            <person name="Nagaoka S."/>
            <person name="Sasaki N."/>
            <person name="Carninci P."/>
            <person name="Konno H."/>
            <person name="Akiyama J."/>
            <person name="Nishi K."/>
            <person name="Kitsunai T."/>
            <person name="Tashiro H."/>
            <person name="Itoh M."/>
            <person name="Sumi N."/>
            <person name="Ishii Y."/>
            <person name="Nakamura S."/>
            <person name="Hazama M."/>
            <person name="Nishine T."/>
            <person name="Harada A."/>
            <person name="Yamamoto R."/>
            <person name="Matsumoto H."/>
            <person name="Sakaguchi S."/>
            <person name="Ikegami T."/>
            <person name="Kashiwagi K."/>
            <person name="Fujiwake S."/>
            <person name="Inoue K."/>
            <person name="Togawa Y."/>
            <person name="Izawa M."/>
            <person name="Ohara E."/>
            <person name="Watahiki M."/>
            <person name="Yoneda Y."/>
            <person name="Ishikawa T."/>
            <person name="Ozawa K."/>
            <person name="Tanaka T."/>
            <person name="Matsuura S."/>
            <person name="Kawai J."/>
            <person name="Okazaki Y."/>
            <person name="Muramatsu M."/>
            <person name="Inoue Y."/>
            <person name="Kira A."/>
            <person name="Hayashizaki Y."/>
        </authorList>
    </citation>
    <scope>NUCLEOTIDE SEQUENCE</scope>
    <source>
        <strain evidence="3">C57BL/6J</strain>
        <tissue evidence="3">Tongue</tissue>
        <tissue evidence="4">Whole body</tissue>
    </source>
</reference>
<reference evidence="3" key="9">
    <citation type="journal article" date="2005" name="Science">
        <title>Antisense Transcription in the Mammalian Transcriptome.</title>
        <authorList>
            <consortium name="RIKEN Genome Exploration Research Group and Genome Science Group (Genome Network Project Core Group) and the FANTOM Consortium"/>
        </authorList>
    </citation>
    <scope>NUCLEOTIDE SEQUENCE</scope>
    <source>
        <strain evidence="3">C57BL/6J</strain>
        <tissue evidence="3">Tongue</tissue>
        <tissue evidence="4">Whole body</tissue>
    </source>
</reference>
<dbReference type="AlphaFoldDB" id="Q9D6Z7"/>
<feature type="compositionally biased region" description="Basic and acidic residues" evidence="1">
    <location>
        <begin position="215"/>
        <end position="225"/>
    </location>
</feature>
<reference evidence="3" key="1">
    <citation type="journal article" date="1999" name="Methods Enzymol.">
        <title>High-efficiency full-length cDNA cloning.</title>
        <authorList>
            <person name="Carninci P."/>
            <person name="Hayashizaki Y."/>
        </authorList>
    </citation>
    <scope>NUCLEOTIDE SEQUENCE</scope>
    <source>
        <strain evidence="3">C57BL/6J</strain>
        <tissue evidence="3">Tongue</tissue>
        <tissue evidence="4">Whole body</tissue>
    </source>
</reference>
<feature type="compositionally biased region" description="Basic residues" evidence="1">
    <location>
        <begin position="1"/>
        <end position="14"/>
    </location>
</feature>
<protein>
    <recommendedName>
        <fullName evidence="2">Coiled-coil domain-containing protein</fullName>
    </recommendedName>
</protein>
<accession>Q9D6Z7</accession>
<feature type="compositionally biased region" description="Basic and acidic residues" evidence="1">
    <location>
        <begin position="16"/>
        <end position="27"/>
    </location>
</feature>
<reference evidence="3" key="5">
    <citation type="journal article" date="2001" name="Nature">
        <title>Functional annotation of a full-length mouse cDNA collection.</title>
        <authorList>
            <consortium name="The RIKEN Genome Exploration Research Group Phase II Team and the FANTOM Consortium"/>
        </authorList>
    </citation>
    <scope>NUCLEOTIDE SEQUENCE</scope>
    <source>
        <strain evidence="3">C57BL/6J</strain>
        <tissue evidence="3">Tongue</tissue>
        <tissue evidence="4">Whole body</tissue>
    </source>
</reference>
<dbReference type="UCSC" id="uc009shp.1">
    <property type="organism name" value="mouse"/>
</dbReference>
<feature type="region of interest" description="Disordered" evidence="1">
    <location>
        <begin position="1"/>
        <end position="294"/>
    </location>
</feature>
<organism evidence="3">
    <name type="scientific">Mus musculus</name>
    <name type="common">Mouse</name>
    <dbReference type="NCBI Taxonomy" id="10090"/>
    <lineage>
        <taxon>Eukaryota</taxon>
        <taxon>Metazoa</taxon>
        <taxon>Chordata</taxon>
        <taxon>Craniata</taxon>
        <taxon>Vertebrata</taxon>
        <taxon>Euteleostomi</taxon>
        <taxon>Mammalia</taxon>
        <taxon>Eutheria</taxon>
        <taxon>Euarchontoglires</taxon>
        <taxon>Glires</taxon>
        <taxon>Rodentia</taxon>
        <taxon>Myomorpha</taxon>
        <taxon>Muroidea</taxon>
        <taxon>Muridae</taxon>
        <taxon>Murinae</taxon>
        <taxon>Mus</taxon>
        <taxon>Mus</taxon>
    </lineage>
</organism>
<dbReference type="HOGENOM" id="CLU_074834_0_0_1"/>
<gene>
    <name evidence="5" type="primary">Ccdc82</name>
</gene>
<dbReference type="InterPro" id="IPR025244">
    <property type="entry name" value="CCDC82"/>
</dbReference>
<reference evidence="3" key="6">
    <citation type="journal article" date="2002" name="Nature">
        <title>Analysis of the mouse transcriptome based on functional annotation of 60,770 full-length cDNAs.</title>
        <authorList>
            <consortium name="The FANTOM Consortium and the RIKEN Genome Exploration Research Group Phase I and II Team"/>
        </authorList>
    </citation>
    <scope>NUCLEOTIDE SEQUENCE</scope>
    <source>
        <strain evidence="3">C57BL/6J</strain>
        <tissue evidence="3">Tongue</tissue>
        <tissue evidence="4">Whole body</tissue>
    </source>
</reference>
<sequence>MVHVRRHETRKNSKTQKPEQKSRVDWHRTKRSISQLFDSDEELDSNEELDSDEEHDSGESIDSDEELDISKKSDINELPEKETELKLIKVESQGSNSKHLTNTSNSSADEEQLKETKHNDLPDDEAHPGQAENHHNRHTGQILEEDMEDEYIKPGKRKRLSSVMYDSDESDDSDILIRKASAKHPRRVVEDECSSLEMEQETPEKSSAARKREYHQKLQELSERSRQRRRRNSGRNFEDSEKDSCSGTGEEDEDEDEDDYRYDEDGDDYMIDDFVVRNEEGDDENSNQQGENLTTSQLKLVKQNSLCKLNMKQGFCLVQIII</sequence>
<feature type="compositionally biased region" description="Basic and acidic residues" evidence="1">
    <location>
        <begin position="68"/>
        <end position="89"/>
    </location>
</feature>
<dbReference type="MGI" id="MGI:1913646">
    <property type="gene designation" value="Ccdc82"/>
</dbReference>
<reference evidence="4" key="7">
    <citation type="submission" date="2004-03" db="EMBL/GenBank/DDBJ databases">
        <authorList>
            <person name="Arakawa T."/>
            <person name="Carninci P."/>
            <person name="Fukuda S."/>
            <person name="Hashizume W."/>
            <person name="Hayashida K."/>
            <person name="Hori F."/>
            <person name="Iida J."/>
            <person name="Imamura K."/>
            <person name="Imotani K."/>
            <person name="Itoh M."/>
            <person name="Kanagawa S."/>
            <person name="Kawai J."/>
            <person name="Kojima M."/>
            <person name="Konno H."/>
            <person name="Murata M."/>
            <person name="Nakamura M."/>
            <person name="Ninomiya N."/>
            <person name="Nishiyori H."/>
            <person name="Nomura K."/>
            <person name="Ohno M."/>
            <person name="Sakazume N."/>
            <person name="Sano H."/>
            <person name="Sasaki D."/>
            <person name="Shibata K."/>
            <person name="Shiraki T."/>
            <person name="Tagami M."/>
            <person name="Tagami Y."/>
            <person name="Waki K."/>
            <person name="Watahiki A."/>
            <person name="Muramatsu M."/>
            <person name="Hayashizaki Y."/>
        </authorList>
    </citation>
    <scope>NUCLEOTIDE SEQUENCE</scope>
    <source>
        <strain evidence="4">C57BL/6J</strain>
        <tissue evidence="4">Whole body</tissue>
    </source>
</reference>
<feature type="compositionally biased region" description="Acidic residues" evidence="1">
    <location>
        <begin position="249"/>
        <end position="271"/>
    </location>
</feature>
<name>Q9D6Z7_MOUSE</name>
<evidence type="ECO:0000313" key="5">
    <source>
        <dbReference type="MGI" id="MGI:1913646"/>
    </source>
</evidence>
<reference evidence="3" key="2">
    <citation type="journal article" date="2000" name="Genome Res.">
        <title>Normalization and subtraction of cap-trapper-selected cDNAs to prepare full-length cDNA libraries for rapid discovery of new genes.</title>
        <authorList>
            <person name="Carninci P."/>
            <person name="Shibata Y."/>
            <person name="Hayatsu N."/>
            <person name="Sugahara Y."/>
            <person name="Shibata K."/>
            <person name="Itoh M."/>
            <person name="Konno H."/>
            <person name="Okazaki Y."/>
            <person name="Muramatsu M."/>
            <person name="Hayashizaki Y."/>
        </authorList>
    </citation>
    <scope>NUCLEOTIDE SEQUENCE</scope>
    <source>
        <strain evidence="3">C57BL/6J</strain>
        <tissue evidence="3">Tongue</tissue>
        <tissue evidence="4">Whole body</tissue>
    </source>
</reference>
<feature type="compositionally biased region" description="Acidic residues" evidence="1">
    <location>
        <begin position="191"/>
        <end position="201"/>
    </location>
</feature>
<feature type="compositionally biased region" description="Polar residues" evidence="1">
    <location>
        <begin position="92"/>
        <end position="107"/>
    </location>
</feature>
<evidence type="ECO:0000256" key="1">
    <source>
        <dbReference type="SAM" id="MobiDB-lite"/>
    </source>
</evidence>
<evidence type="ECO:0000313" key="3">
    <source>
        <dbReference type="EMBL" id="BAB26504.1"/>
    </source>
</evidence>
<dbReference type="Pfam" id="PF13846">
    <property type="entry name" value="DUF4196"/>
    <property type="match status" value="1"/>
</dbReference>
<reference evidence="3" key="4">
    <citation type="submission" date="2000-07" db="EMBL/GenBank/DDBJ databases">
        <authorList>
            <person name="Adachi J."/>
            <person name="Aizawa K."/>
            <person name="Akahira S."/>
            <person name="Akimura T."/>
            <person name="Arai A."/>
            <person name="Aono H."/>
            <person name="Arakawa T."/>
            <person name="Bono H."/>
            <person name="Carninci P."/>
            <person name="Fukuda S."/>
            <person name="Fukunishi Y."/>
            <person name="Furuno M."/>
            <person name="Hanagaki T."/>
            <person name="Hara A."/>
            <person name="Hayatsu N."/>
            <person name="Hiramoto K."/>
            <person name="Hiraoka T."/>
            <person name="Hori F."/>
            <person name="Imotani K."/>
            <person name="Ishii Y."/>
            <person name="Itoh M."/>
            <person name="Izawa M."/>
            <person name="Kasukawa T."/>
            <person name="Kato H."/>
            <person name="Kawai J."/>
            <person name="Kojima Y."/>
            <person name="Konno H."/>
            <person name="Kouda M."/>
            <person name="Koya S."/>
            <person name="Kurihara C."/>
            <person name="Matsuyama T."/>
            <person name="Miyazaki A."/>
            <person name="Nishi K."/>
            <person name="Nomura K."/>
            <person name="Numazaki R."/>
            <person name="Ohno M."/>
            <person name="Okazaki Y."/>
            <person name="Okido T."/>
            <person name="Owa C."/>
            <person name="Saito H."/>
            <person name="Saito R."/>
            <person name="Sakai C."/>
            <person name="Sakai K."/>
            <person name="Sano H."/>
            <person name="Sasaki D."/>
            <person name="Shibata K."/>
            <person name="Shibata Y."/>
            <person name="Shinagawa A."/>
            <person name="Shiraki T."/>
            <person name="Sogabe Y."/>
            <person name="Suzuki H."/>
            <person name="Tagami M."/>
            <person name="Tagawa A."/>
            <person name="Takahashi F."/>
            <person name="Tanaka T."/>
            <person name="Tejima Y."/>
            <person name="Toya T."/>
            <person name="Yamamura T."/>
            <person name="Yasunishi A."/>
            <person name="Yoshida K."/>
            <person name="Yoshino M."/>
            <person name="Muramatsu M."/>
            <person name="Hayashizaki Y."/>
        </authorList>
    </citation>
    <scope>NUCLEOTIDE SEQUENCE</scope>
    <source>
        <strain evidence="3">C57BL/6J</strain>
        <tissue evidence="3">Tongue</tissue>
    </source>
</reference>
<evidence type="ECO:0000259" key="2">
    <source>
        <dbReference type="Pfam" id="PF13846"/>
    </source>
</evidence>
<reference evidence="3" key="8">
    <citation type="journal article" date="2005" name="Science">
        <title>The Transcriptional Landscape of the Mammalian Genome.</title>
        <authorList>
            <consortium name="The FANTOM Consortium"/>
            <consortium name="Riken Genome Exploration Research Group and Genome Science Group (Genome Network Project Core Group)"/>
        </authorList>
    </citation>
    <scope>NUCLEOTIDE SEQUENCE</scope>
    <source>
        <strain evidence="3">C57BL/6J</strain>
        <tissue evidence="3">Tongue</tissue>
        <tissue evidence="4">Whole body</tissue>
    </source>
</reference>